<reference evidence="1 2" key="1">
    <citation type="journal article" date="2013" name="Nat. Commun.">
        <title>The evolution and pathogenic mechanisms of the rice sheath blight pathogen.</title>
        <authorList>
            <person name="Zheng A."/>
            <person name="Lin R."/>
            <person name="Xu L."/>
            <person name="Qin P."/>
            <person name="Tang C."/>
            <person name="Ai P."/>
            <person name="Zhang D."/>
            <person name="Liu Y."/>
            <person name="Sun Z."/>
            <person name="Feng H."/>
            <person name="Wang Y."/>
            <person name="Chen Y."/>
            <person name="Liang X."/>
            <person name="Fu R."/>
            <person name="Li Q."/>
            <person name="Zhang J."/>
            <person name="Yu X."/>
            <person name="Xie Z."/>
            <person name="Ding L."/>
            <person name="Guan P."/>
            <person name="Tang J."/>
            <person name="Liang Y."/>
            <person name="Wang S."/>
            <person name="Deng Q."/>
            <person name="Li S."/>
            <person name="Zhu J."/>
            <person name="Wang L."/>
            <person name="Liu H."/>
            <person name="Li P."/>
        </authorList>
    </citation>
    <scope>NUCLEOTIDE SEQUENCE [LARGE SCALE GENOMIC DNA]</scope>
    <source>
        <strain evidence="2">AG-1 IA</strain>
    </source>
</reference>
<comment type="caution">
    <text evidence="1">The sequence shown here is derived from an EMBL/GenBank/DDBJ whole genome shotgun (WGS) entry which is preliminary data.</text>
</comment>
<protein>
    <submittedName>
        <fullName evidence="1">Histidine phosphatase superfamily domain-containing protein</fullName>
    </submittedName>
</protein>
<evidence type="ECO:0000313" key="2">
    <source>
        <dbReference type="Proteomes" id="UP000011668"/>
    </source>
</evidence>
<accession>L8WGH2</accession>
<dbReference type="AlphaFoldDB" id="L8WGH2"/>
<keyword evidence="2" id="KW-1185">Reference proteome</keyword>
<dbReference type="HOGENOM" id="CLU_1082509_0_0_1"/>
<dbReference type="SUPFAM" id="SSF53254">
    <property type="entry name" value="Phosphoglycerate mutase-like"/>
    <property type="match status" value="1"/>
</dbReference>
<dbReference type="Gene3D" id="3.40.50.1240">
    <property type="entry name" value="Phosphoglycerate mutase-like"/>
    <property type="match status" value="1"/>
</dbReference>
<organism evidence="1 2">
    <name type="scientific">Thanatephorus cucumeris (strain AG1-IA)</name>
    <name type="common">Rice sheath blight fungus</name>
    <name type="synonym">Rhizoctonia solani</name>
    <dbReference type="NCBI Taxonomy" id="983506"/>
    <lineage>
        <taxon>Eukaryota</taxon>
        <taxon>Fungi</taxon>
        <taxon>Dikarya</taxon>
        <taxon>Basidiomycota</taxon>
        <taxon>Agaricomycotina</taxon>
        <taxon>Agaricomycetes</taxon>
        <taxon>Cantharellales</taxon>
        <taxon>Ceratobasidiaceae</taxon>
        <taxon>Rhizoctonia</taxon>
        <taxon>Rhizoctonia solani AG-1</taxon>
    </lineage>
</organism>
<dbReference type="Proteomes" id="UP000011668">
    <property type="component" value="Unassembled WGS sequence"/>
</dbReference>
<proteinExistence type="predicted"/>
<dbReference type="InterPro" id="IPR029033">
    <property type="entry name" value="His_PPase_superfam"/>
</dbReference>
<sequence length="257" mass="28972">MGTLIYETGQWLDSVDKLRYLYEVWAHLPMIELNDNTGHLKVSLIHTVPDSSICTSITANLISHSILLECPLSVFTSFVMAKLSIIHDAVLTPYGRQQCVEFAQANPDFQNIPELIIASPFRRTLSTTLLAVPKTFERLSPRGVILMPQLQETHDFPCDTGSDRDVLEQIEEFKDRGFDWSVLPDDWNKNQGFYAPTPEALADRAKWVRRFVRDRPETNILLIGHGGIFREIDGRMRGPNSGVTVSLSVSFDSPVGL</sequence>
<evidence type="ECO:0000313" key="1">
    <source>
        <dbReference type="EMBL" id="ELU37266.1"/>
    </source>
</evidence>
<dbReference type="InterPro" id="IPR013078">
    <property type="entry name" value="His_Pase_superF_clade-1"/>
</dbReference>
<gene>
    <name evidence="1" type="ORF">AG1IA_08706</name>
</gene>
<dbReference type="Pfam" id="PF00300">
    <property type="entry name" value="His_Phos_1"/>
    <property type="match status" value="1"/>
</dbReference>
<dbReference type="OrthoDB" id="496981at2759"/>
<dbReference type="EMBL" id="AFRT01002765">
    <property type="protein sequence ID" value="ELU37266.1"/>
    <property type="molecule type" value="Genomic_DNA"/>
</dbReference>
<name>L8WGH2_THACA</name>